<dbReference type="Proteomes" id="UP000306740">
    <property type="component" value="Unassembled WGS sequence"/>
</dbReference>
<evidence type="ECO:0000313" key="4">
    <source>
        <dbReference type="Proteomes" id="UP000306740"/>
    </source>
</evidence>
<dbReference type="RefSeq" id="WP_139105207.1">
    <property type="nucleotide sequence ID" value="NZ_VDFR01000011.1"/>
</dbReference>
<dbReference type="InterPro" id="IPR044992">
    <property type="entry name" value="ChyE-like"/>
</dbReference>
<dbReference type="EMBL" id="VDFR01000011">
    <property type="protein sequence ID" value="TNC50905.1"/>
    <property type="molecule type" value="Genomic_DNA"/>
</dbReference>
<feature type="domain" description="Glutamine amidotransferase" evidence="1">
    <location>
        <begin position="47"/>
        <end position="188"/>
    </location>
</feature>
<evidence type="ECO:0000313" key="3">
    <source>
        <dbReference type="EMBL" id="TNC50905.1"/>
    </source>
</evidence>
<dbReference type="GO" id="GO:0016740">
    <property type="term" value="F:transferase activity"/>
    <property type="evidence" value="ECO:0007669"/>
    <property type="project" value="UniProtKB-KW"/>
</dbReference>
<dbReference type="PANTHER" id="PTHR42695:SF5">
    <property type="entry name" value="GLUTAMINE AMIDOTRANSFERASE YLR126C-RELATED"/>
    <property type="match status" value="1"/>
</dbReference>
<organism evidence="2 4">
    <name type="scientific">Mumia zhuanghuii</name>
    <dbReference type="NCBI Taxonomy" id="2585211"/>
    <lineage>
        <taxon>Bacteria</taxon>
        <taxon>Bacillati</taxon>
        <taxon>Actinomycetota</taxon>
        <taxon>Actinomycetes</taxon>
        <taxon>Propionibacteriales</taxon>
        <taxon>Nocardioidaceae</taxon>
        <taxon>Mumia</taxon>
    </lineage>
</organism>
<reference evidence="2 4" key="1">
    <citation type="submission" date="2019-05" db="EMBL/GenBank/DDBJ databases">
        <title>Mumia sp. nov., isolated from the intestinal contents of plateau pika (Ochotona curzoniae) in the Qinghai-Tibet plateau of China.</title>
        <authorList>
            <person name="Tian Z."/>
        </authorList>
    </citation>
    <scope>NUCLEOTIDE SEQUENCE [LARGE SCALE GENOMIC DNA]</scope>
    <source>
        <strain evidence="4">527</strain>
        <strain evidence="2">Z527</strain>
    </source>
</reference>
<dbReference type="OrthoDB" id="5196541at2"/>
<dbReference type="InterPro" id="IPR029062">
    <property type="entry name" value="Class_I_gatase-like"/>
</dbReference>
<evidence type="ECO:0000259" key="1">
    <source>
        <dbReference type="Pfam" id="PF00117"/>
    </source>
</evidence>
<dbReference type="PANTHER" id="PTHR42695">
    <property type="entry name" value="GLUTAMINE AMIDOTRANSFERASE YLR126C-RELATED"/>
    <property type="match status" value="1"/>
</dbReference>
<dbReference type="SUPFAM" id="SSF52317">
    <property type="entry name" value="Class I glutamine amidotransferase-like"/>
    <property type="match status" value="1"/>
</dbReference>
<keyword evidence="2" id="KW-0315">Glutamine amidotransferase</keyword>
<dbReference type="EMBL" id="VDFR01000106">
    <property type="protein sequence ID" value="TNC41312.1"/>
    <property type="molecule type" value="Genomic_DNA"/>
</dbReference>
<dbReference type="InterPro" id="IPR017926">
    <property type="entry name" value="GATASE"/>
</dbReference>
<sequence>MTSRRPRVLLVQNSPTSGGGRIPGWLDADGITAAPLAGEDLAPTLPQADGIVLLGGGFMPDDDERSPWLARERRLVVQALQAEVPLLGICLGAQLLALCAGGEVTEKSGETERGSCGVTLLPSAADDRLFADLLPYGELRMIQNHEDSVTTLPPGADLLATSERCRVQAFRVGMSAWGVQFHPEVSAERLRKWDEAALHADGYDRAALIADAEADAPLNEEQSRTLLAAFAQVVHESAARRTADEVAGTEPVGTES</sequence>
<proteinExistence type="predicted"/>
<accession>A0A5C4MKA9</accession>
<dbReference type="Gene3D" id="3.40.50.880">
    <property type="match status" value="1"/>
</dbReference>
<dbReference type="CDD" id="cd01741">
    <property type="entry name" value="GATase1_1"/>
    <property type="match status" value="1"/>
</dbReference>
<dbReference type="Pfam" id="PF00117">
    <property type="entry name" value="GATase"/>
    <property type="match status" value="1"/>
</dbReference>
<keyword evidence="2" id="KW-0808">Transferase</keyword>
<comment type="caution">
    <text evidence="2">The sequence shown here is derived from an EMBL/GenBank/DDBJ whole genome shotgun (WGS) entry which is preliminary data.</text>
</comment>
<dbReference type="AlphaFoldDB" id="A0A5C4MKA9"/>
<evidence type="ECO:0000313" key="2">
    <source>
        <dbReference type="EMBL" id="TNC41312.1"/>
    </source>
</evidence>
<gene>
    <name evidence="3" type="ORF">FHE65_02715</name>
    <name evidence="2" type="ORF">FHE65_22515</name>
</gene>
<protein>
    <submittedName>
        <fullName evidence="2">Type 1 glutamine amidotransferase</fullName>
    </submittedName>
</protein>
<name>A0A5C4MKA9_9ACTN</name>
<dbReference type="GO" id="GO:0005829">
    <property type="term" value="C:cytosol"/>
    <property type="evidence" value="ECO:0007669"/>
    <property type="project" value="TreeGrafter"/>
</dbReference>
<dbReference type="PROSITE" id="PS51273">
    <property type="entry name" value="GATASE_TYPE_1"/>
    <property type="match status" value="1"/>
</dbReference>